<sequence length="68" mass="7703">MNLNPGLDPAILSHDEYQAVADQLDKLWSRPTTAKDRMEIERLLQLIEPWDLDIPLIALTGQGNVVIH</sequence>
<organism evidence="1 2">
    <name type="scientific">Undibacterium terreum</name>
    <dbReference type="NCBI Taxonomy" id="1224302"/>
    <lineage>
        <taxon>Bacteria</taxon>
        <taxon>Pseudomonadati</taxon>
        <taxon>Pseudomonadota</taxon>
        <taxon>Betaproteobacteria</taxon>
        <taxon>Burkholderiales</taxon>
        <taxon>Oxalobacteraceae</taxon>
        <taxon>Undibacterium</taxon>
    </lineage>
</organism>
<dbReference type="Proteomes" id="UP000637423">
    <property type="component" value="Unassembled WGS sequence"/>
</dbReference>
<dbReference type="AlphaFoldDB" id="A0A916UAU9"/>
<dbReference type="EMBL" id="BMED01000001">
    <property type="protein sequence ID" value="GGC66695.1"/>
    <property type="molecule type" value="Genomic_DNA"/>
</dbReference>
<gene>
    <name evidence="1" type="ORF">GCM10011396_12170</name>
</gene>
<reference evidence="1" key="2">
    <citation type="submission" date="2020-09" db="EMBL/GenBank/DDBJ databases">
        <authorList>
            <person name="Sun Q."/>
            <person name="Zhou Y."/>
        </authorList>
    </citation>
    <scope>NUCLEOTIDE SEQUENCE</scope>
    <source>
        <strain evidence="1">CGMCC 1.10998</strain>
    </source>
</reference>
<evidence type="ECO:0000313" key="1">
    <source>
        <dbReference type="EMBL" id="GGC66695.1"/>
    </source>
</evidence>
<evidence type="ECO:0000313" key="2">
    <source>
        <dbReference type="Proteomes" id="UP000637423"/>
    </source>
</evidence>
<proteinExistence type="predicted"/>
<keyword evidence="2" id="KW-1185">Reference proteome</keyword>
<protein>
    <submittedName>
        <fullName evidence="1">Uncharacterized protein</fullName>
    </submittedName>
</protein>
<comment type="caution">
    <text evidence="1">The sequence shown here is derived from an EMBL/GenBank/DDBJ whole genome shotgun (WGS) entry which is preliminary data.</text>
</comment>
<accession>A0A916UAU9</accession>
<dbReference type="RefSeq" id="WP_188565037.1">
    <property type="nucleotide sequence ID" value="NZ_BMED01000001.1"/>
</dbReference>
<name>A0A916UAU9_9BURK</name>
<reference evidence="1" key="1">
    <citation type="journal article" date="2014" name="Int. J. Syst. Evol. Microbiol.">
        <title>Complete genome sequence of Corynebacterium casei LMG S-19264T (=DSM 44701T), isolated from a smear-ripened cheese.</title>
        <authorList>
            <consortium name="US DOE Joint Genome Institute (JGI-PGF)"/>
            <person name="Walter F."/>
            <person name="Albersmeier A."/>
            <person name="Kalinowski J."/>
            <person name="Ruckert C."/>
        </authorList>
    </citation>
    <scope>NUCLEOTIDE SEQUENCE</scope>
    <source>
        <strain evidence="1">CGMCC 1.10998</strain>
    </source>
</reference>